<evidence type="ECO:0000313" key="2">
    <source>
        <dbReference type="Proteomes" id="UP001212841"/>
    </source>
</evidence>
<comment type="caution">
    <text evidence="1">The sequence shown here is derived from an EMBL/GenBank/DDBJ whole genome shotgun (WGS) entry which is preliminary data.</text>
</comment>
<accession>A0AAD5SLD4</accession>
<dbReference type="AlphaFoldDB" id="A0AAD5SLD4"/>
<protein>
    <submittedName>
        <fullName evidence="1">Uncharacterized protein</fullName>
    </submittedName>
</protein>
<dbReference type="Pfam" id="PF13578">
    <property type="entry name" value="Methyltransf_24"/>
    <property type="match status" value="1"/>
</dbReference>
<organism evidence="1 2">
    <name type="scientific">Rhizophlyctis rosea</name>
    <dbReference type="NCBI Taxonomy" id="64517"/>
    <lineage>
        <taxon>Eukaryota</taxon>
        <taxon>Fungi</taxon>
        <taxon>Fungi incertae sedis</taxon>
        <taxon>Chytridiomycota</taxon>
        <taxon>Chytridiomycota incertae sedis</taxon>
        <taxon>Chytridiomycetes</taxon>
        <taxon>Rhizophlyctidales</taxon>
        <taxon>Rhizophlyctidaceae</taxon>
        <taxon>Rhizophlyctis</taxon>
    </lineage>
</organism>
<dbReference type="Gene3D" id="3.40.50.150">
    <property type="entry name" value="Vaccinia Virus protein VP39"/>
    <property type="match status" value="1"/>
</dbReference>
<dbReference type="EMBL" id="JADGJD010000047">
    <property type="protein sequence ID" value="KAJ3056075.1"/>
    <property type="molecule type" value="Genomic_DNA"/>
</dbReference>
<dbReference type="Proteomes" id="UP001212841">
    <property type="component" value="Unassembled WGS sequence"/>
</dbReference>
<keyword evidence="2" id="KW-1185">Reference proteome</keyword>
<proteinExistence type="predicted"/>
<dbReference type="InterPro" id="IPR029063">
    <property type="entry name" value="SAM-dependent_MTases_sf"/>
</dbReference>
<reference evidence="1" key="1">
    <citation type="submission" date="2020-05" db="EMBL/GenBank/DDBJ databases">
        <title>Phylogenomic resolution of chytrid fungi.</title>
        <authorList>
            <person name="Stajich J.E."/>
            <person name="Amses K."/>
            <person name="Simmons R."/>
            <person name="Seto K."/>
            <person name="Myers J."/>
            <person name="Bonds A."/>
            <person name="Quandt C.A."/>
            <person name="Barry K."/>
            <person name="Liu P."/>
            <person name="Grigoriev I."/>
            <person name="Longcore J.E."/>
            <person name="James T.Y."/>
        </authorList>
    </citation>
    <scope>NUCLEOTIDE SEQUENCE</scope>
    <source>
        <strain evidence="1">JEL0318</strain>
    </source>
</reference>
<gene>
    <name evidence="1" type="ORF">HK097_008203</name>
</gene>
<sequence>MHTIESFLAIDLFDSLQSQNIDGSGSGSLPLFLLNIQTHGLPTFSNQYLSVIESSSTDLEPSQLREVDGKKLGCFRIFSIDGGHTETITLSDLVLVQKVLCDGGVIIIDDWTNDEWFGVRSGIFRHFNLQQPQSNSQTSPLSPLAPFLAINNKLYLTTPSYHDLYFTTLQSSLLNGSITYLPLKTDLNGFPVMTRVEAIKPQWDLQKMWEGYLGGDGGEHWRWGE</sequence>
<name>A0AAD5SLD4_9FUNG</name>
<evidence type="ECO:0000313" key="1">
    <source>
        <dbReference type="EMBL" id="KAJ3056075.1"/>
    </source>
</evidence>